<protein>
    <submittedName>
        <fullName evidence="2">Uncharacterized protein</fullName>
    </submittedName>
</protein>
<feature type="signal peptide" evidence="1">
    <location>
        <begin position="1"/>
        <end position="20"/>
    </location>
</feature>
<evidence type="ECO:0000256" key="1">
    <source>
        <dbReference type="SAM" id="SignalP"/>
    </source>
</evidence>
<keyword evidence="3" id="KW-1185">Reference proteome</keyword>
<dbReference type="Proteomes" id="UP000053593">
    <property type="component" value="Unassembled WGS sequence"/>
</dbReference>
<organism evidence="2 3">
    <name type="scientific">Collybiopsis luxurians FD-317 M1</name>
    <dbReference type="NCBI Taxonomy" id="944289"/>
    <lineage>
        <taxon>Eukaryota</taxon>
        <taxon>Fungi</taxon>
        <taxon>Dikarya</taxon>
        <taxon>Basidiomycota</taxon>
        <taxon>Agaricomycotina</taxon>
        <taxon>Agaricomycetes</taxon>
        <taxon>Agaricomycetidae</taxon>
        <taxon>Agaricales</taxon>
        <taxon>Marasmiineae</taxon>
        <taxon>Omphalotaceae</taxon>
        <taxon>Collybiopsis</taxon>
        <taxon>Collybiopsis luxurians</taxon>
    </lineage>
</organism>
<sequence>MHHAFLPFLSLRLPISMTLFSPYFELSNLPKFFYMSTNFLPSPRAKDFFTPMSVSQVQKRSIYISISVAHLECSPFFLSGLQY</sequence>
<evidence type="ECO:0000313" key="2">
    <source>
        <dbReference type="EMBL" id="KIK52374.1"/>
    </source>
</evidence>
<proteinExistence type="predicted"/>
<evidence type="ECO:0000313" key="3">
    <source>
        <dbReference type="Proteomes" id="UP000053593"/>
    </source>
</evidence>
<reference evidence="2 3" key="1">
    <citation type="submission" date="2014-04" db="EMBL/GenBank/DDBJ databases">
        <title>Evolutionary Origins and Diversification of the Mycorrhizal Mutualists.</title>
        <authorList>
            <consortium name="DOE Joint Genome Institute"/>
            <consortium name="Mycorrhizal Genomics Consortium"/>
            <person name="Kohler A."/>
            <person name="Kuo A."/>
            <person name="Nagy L.G."/>
            <person name="Floudas D."/>
            <person name="Copeland A."/>
            <person name="Barry K.W."/>
            <person name="Cichocki N."/>
            <person name="Veneault-Fourrey C."/>
            <person name="LaButti K."/>
            <person name="Lindquist E.A."/>
            <person name="Lipzen A."/>
            <person name="Lundell T."/>
            <person name="Morin E."/>
            <person name="Murat C."/>
            <person name="Riley R."/>
            <person name="Ohm R."/>
            <person name="Sun H."/>
            <person name="Tunlid A."/>
            <person name="Henrissat B."/>
            <person name="Grigoriev I.V."/>
            <person name="Hibbett D.S."/>
            <person name="Martin F."/>
        </authorList>
    </citation>
    <scope>NUCLEOTIDE SEQUENCE [LARGE SCALE GENOMIC DNA]</scope>
    <source>
        <strain evidence="2 3">FD-317 M1</strain>
    </source>
</reference>
<accession>A0A0D0BRW8</accession>
<dbReference type="AlphaFoldDB" id="A0A0D0BRW8"/>
<dbReference type="EMBL" id="KN834844">
    <property type="protein sequence ID" value="KIK52374.1"/>
    <property type="molecule type" value="Genomic_DNA"/>
</dbReference>
<name>A0A0D0BRW8_9AGAR</name>
<dbReference type="HOGENOM" id="CLU_2542807_0_0_1"/>
<feature type="chain" id="PRO_5002219716" evidence="1">
    <location>
        <begin position="21"/>
        <end position="83"/>
    </location>
</feature>
<keyword evidence="1" id="KW-0732">Signal</keyword>
<gene>
    <name evidence="2" type="ORF">GYMLUDRAFT_969279</name>
</gene>